<sequence>MSSLGAYLAPEVALGPNLSLRLPVYAAELGSVSVNQRGTAFHGGLDSFQGGVVLDYRPWENGVFVSGGVLWGGYDFSGQLREIDTGSGPVSGAFGFEVAQSQDVAPVVSVGYRYFSGSAFYAGVELGGKIATHTLHLTGLEALDSVDKRAVEVEQARINADLEEVSVVPFMTVSAGFAF</sequence>
<dbReference type="RefSeq" id="WP_406721020.1">
    <property type="nucleotide sequence ID" value="NZ_CP135443.1"/>
</dbReference>
<proteinExistence type="predicted"/>
<dbReference type="Gene3D" id="2.40.160.170">
    <property type="match status" value="1"/>
</dbReference>
<dbReference type="EMBL" id="CP135443">
    <property type="protein sequence ID" value="WRY33972.1"/>
    <property type="molecule type" value="Genomic_DNA"/>
</dbReference>
<gene>
    <name evidence="1" type="ORF">RPE78_01385</name>
</gene>
<accession>A0ABZ1E167</accession>
<dbReference type="Proteomes" id="UP001623290">
    <property type="component" value="Chromosome"/>
</dbReference>
<organism evidence="1 2">
    <name type="scientific">Thioclava litoralis</name>
    <dbReference type="NCBI Taxonomy" id="3076557"/>
    <lineage>
        <taxon>Bacteria</taxon>
        <taxon>Pseudomonadati</taxon>
        <taxon>Pseudomonadota</taxon>
        <taxon>Alphaproteobacteria</taxon>
        <taxon>Rhodobacterales</taxon>
        <taxon>Paracoccaceae</taxon>
        <taxon>Thioclava</taxon>
    </lineage>
</organism>
<evidence type="ECO:0000313" key="2">
    <source>
        <dbReference type="Proteomes" id="UP001623290"/>
    </source>
</evidence>
<keyword evidence="2" id="KW-1185">Reference proteome</keyword>
<protein>
    <submittedName>
        <fullName evidence="1">Uncharacterized protein</fullName>
    </submittedName>
</protein>
<name>A0ABZ1E167_9RHOB</name>
<reference evidence="1 2" key="1">
    <citation type="submission" date="2023-09" db="EMBL/GenBank/DDBJ databases">
        <title>Thioclava shenzhenensis sp. nov., a multidrug resistant bacteria-antagonizing species isolated from coastal seawater.</title>
        <authorList>
            <person name="Long M."/>
        </authorList>
    </citation>
    <scope>NUCLEOTIDE SEQUENCE [LARGE SCALE GENOMIC DNA]</scope>
    <source>
        <strain evidence="1 2">FTW29</strain>
    </source>
</reference>
<evidence type="ECO:0000313" key="1">
    <source>
        <dbReference type="EMBL" id="WRY33972.1"/>
    </source>
</evidence>